<evidence type="ECO:0000256" key="1">
    <source>
        <dbReference type="SAM" id="MobiDB-lite"/>
    </source>
</evidence>
<evidence type="ECO:0000313" key="3">
    <source>
        <dbReference type="EMBL" id="MCO8273176.1"/>
    </source>
</evidence>
<feature type="region of interest" description="Disordered" evidence="1">
    <location>
        <begin position="67"/>
        <end position="105"/>
    </location>
</feature>
<dbReference type="EMBL" id="JAMYJR010000023">
    <property type="protein sequence ID" value="MCO8273176.1"/>
    <property type="molecule type" value="Genomic_DNA"/>
</dbReference>
<name>A0ABT1DU00_9ACTN</name>
<sequence length="246" mass="25998">MGDYDMTEDGRQRDDTISATTRPVSFRKRKLAVGAVGLATVLGTGAFLVADRAGDENIPAEGRVALTPEAAESRFGGTEPDVKRASPTEETPSSSPKASPATVMPSVPAEVRKKIEDARRKMAEDGVPVQGAVEQQMTSAGQRLAVTTQETRTKGGTLTVTAARGDLTGQGRLANVSGGVGRHRGVPCSQTFQFSAQAVPAKKDNLLMCWRVTANKSVVAMVVDLDGKPSRDKAVDAIDKKWSEMG</sequence>
<keyword evidence="2" id="KW-1133">Transmembrane helix</keyword>
<keyword evidence="2" id="KW-0812">Transmembrane</keyword>
<gene>
    <name evidence="3" type="ORF">M1L60_21520</name>
</gene>
<evidence type="ECO:0000313" key="4">
    <source>
        <dbReference type="Proteomes" id="UP001523369"/>
    </source>
</evidence>
<organism evidence="3 4">
    <name type="scientific">Paractinoplanes aksuensis</name>
    <dbReference type="NCBI Taxonomy" id="2939490"/>
    <lineage>
        <taxon>Bacteria</taxon>
        <taxon>Bacillati</taxon>
        <taxon>Actinomycetota</taxon>
        <taxon>Actinomycetes</taxon>
        <taxon>Micromonosporales</taxon>
        <taxon>Micromonosporaceae</taxon>
        <taxon>Paractinoplanes</taxon>
    </lineage>
</organism>
<comment type="caution">
    <text evidence="3">The sequence shown here is derived from an EMBL/GenBank/DDBJ whole genome shotgun (WGS) entry which is preliminary data.</text>
</comment>
<dbReference type="Proteomes" id="UP001523369">
    <property type="component" value="Unassembled WGS sequence"/>
</dbReference>
<proteinExistence type="predicted"/>
<evidence type="ECO:0000256" key="2">
    <source>
        <dbReference type="SAM" id="Phobius"/>
    </source>
</evidence>
<protein>
    <submittedName>
        <fullName evidence="3">Uncharacterized protein</fullName>
    </submittedName>
</protein>
<feature type="transmembrane region" description="Helical" evidence="2">
    <location>
        <begin position="31"/>
        <end position="50"/>
    </location>
</feature>
<feature type="region of interest" description="Disordered" evidence="1">
    <location>
        <begin position="1"/>
        <end position="21"/>
    </location>
</feature>
<reference evidence="3 4" key="1">
    <citation type="submission" date="2022-06" db="EMBL/GenBank/DDBJ databases">
        <title>New Species of the Genus Actinoplanes, ActinopZanes ferrugineus.</title>
        <authorList>
            <person name="Ding P."/>
        </authorList>
    </citation>
    <scope>NUCLEOTIDE SEQUENCE [LARGE SCALE GENOMIC DNA]</scope>
    <source>
        <strain evidence="3 4">TRM88003</strain>
    </source>
</reference>
<feature type="compositionally biased region" description="Low complexity" evidence="1">
    <location>
        <begin position="88"/>
        <end position="102"/>
    </location>
</feature>
<keyword evidence="2" id="KW-0472">Membrane</keyword>
<accession>A0ABT1DU00</accession>
<keyword evidence="4" id="KW-1185">Reference proteome</keyword>